<protein>
    <submittedName>
        <fullName evidence="1">Uncharacterized protein</fullName>
    </submittedName>
</protein>
<sequence>MYDNITVALLPTCCTPEQHVSSTAEDILQLLNLEKNSSSGCCIQRLRSGNNILVLLQGFK</sequence>
<dbReference type="EMBL" id="GBRH01200330">
    <property type="protein sequence ID" value="JAD97565.1"/>
    <property type="molecule type" value="Transcribed_RNA"/>
</dbReference>
<dbReference type="AlphaFoldDB" id="A0A0A9EI97"/>
<name>A0A0A9EI97_ARUDO</name>
<accession>A0A0A9EI97</accession>
<organism evidence="1">
    <name type="scientific">Arundo donax</name>
    <name type="common">Giant reed</name>
    <name type="synonym">Donax arundinaceus</name>
    <dbReference type="NCBI Taxonomy" id="35708"/>
    <lineage>
        <taxon>Eukaryota</taxon>
        <taxon>Viridiplantae</taxon>
        <taxon>Streptophyta</taxon>
        <taxon>Embryophyta</taxon>
        <taxon>Tracheophyta</taxon>
        <taxon>Spermatophyta</taxon>
        <taxon>Magnoliopsida</taxon>
        <taxon>Liliopsida</taxon>
        <taxon>Poales</taxon>
        <taxon>Poaceae</taxon>
        <taxon>PACMAD clade</taxon>
        <taxon>Arundinoideae</taxon>
        <taxon>Arundineae</taxon>
        <taxon>Arundo</taxon>
    </lineage>
</organism>
<evidence type="ECO:0000313" key="1">
    <source>
        <dbReference type="EMBL" id="JAD97565.1"/>
    </source>
</evidence>
<proteinExistence type="predicted"/>
<reference evidence="1" key="1">
    <citation type="submission" date="2014-09" db="EMBL/GenBank/DDBJ databases">
        <authorList>
            <person name="Magalhaes I.L.F."/>
            <person name="Oliveira U."/>
            <person name="Santos F.R."/>
            <person name="Vidigal T.H.D.A."/>
            <person name="Brescovit A.D."/>
            <person name="Santos A.J."/>
        </authorList>
    </citation>
    <scope>NUCLEOTIDE SEQUENCE</scope>
    <source>
        <tissue evidence="1">Shoot tissue taken approximately 20 cm above the soil surface</tissue>
    </source>
</reference>
<reference evidence="1" key="2">
    <citation type="journal article" date="2015" name="Data Brief">
        <title>Shoot transcriptome of the giant reed, Arundo donax.</title>
        <authorList>
            <person name="Barrero R.A."/>
            <person name="Guerrero F.D."/>
            <person name="Moolhuijzen P."/>
            <person name="Goolsby J.A."/>
            <person name="Tidwell J."/>
            <person name="Bellgard S.E."/>
            <person name="Bellgard M.I."/>
        </authorList>
    </citation>
    <scope>NUCLEOTIDE SEQUENCE</scope>
    <source>
        <tissue evidence="1">Shoot tissue taken approximately 20 cm above the soil surface</tissue>
    </source>
</reference>